<gene>
    <name evidence="1" type="ORF">CISG_01069</name>
</gene>
<reference evidence="2" key="1">
    <citation type="journal article" date="2010" name="Genome Res.">
        <title>Population genomic sequencing of Coccidioides fungi reveals recent hybridization and transposon control.</title>
        <authorList>
            <person name="Neafsey D.E."/>
            <person name="Barker B.M."/>
            <person name="Sharpton T.J."/>
            <person name="Stajich J.E."/>
            <person name="Park D.J."/>
            <person name="Whiston E."/>
            <person name="Hung C.-Y."/>
            <person name="McMahan C."/>
            <person name="White J."/>
            <person name="Sykes S."/>
            <person name="Heiman D."/>
            <person name="Young S."/>
            <person name="Zeng Q."/>
            <person name="Abouelleil A."/>
            <person name="Aftuck L."/>
            <person name="Bessette D."/>
            <person name="Brown A."/>
            <person name="FitzGerald M."/>
            <person name="Lui A."/>
            <person name="Macdonald J.P."/>
            <person name="Priest M."/>
            <person name="Orbach M.J."/>
            <person name="Galgiani J.N."/>
            <person name="Kirkland T.N."/>
            <person name="Cole G.T."/>
            <person name="Birren B.W."/>
            <person name="Henn M.R."/>
            <person name="Taylor J.W."/>
            <person name="Rounsley S.D."/>
        </authorList>
    </citation>
    <scope>NUCLEOTIDE SEQUENCE [LARGE SCALE GENOMIC DNA]</scope>
    <source>
        <strain evidence="2">RMSCC 3703</strain>
    </source>
</reference>
<sequence length="82" mass="8917">MTRDKISLSFPENLCTLDSIGSPVESSSGGNDDLVIKVNTQENEDYTVYTGLEKRVPDTSTPGAHGMIQLGPFPAIFISYLH</sequence>
<proteinExistence type="predicted"/>
<dbReference type="AlphaFoldDB" id="A0A0J8QW87"/>
<evidence type="ECO:0000313" key="1">
    <source>
        <dbReference type="EMBL" id="KMU76335.1"/>
    </source>
</evidence>
<organism evidence="1 2">
    <name type="scientific">Coccidioides immitis RMSCC 3703</name>
    <dbReference type="NCBI Taxonomy" id="454286"/>
    <lineage>
        <taxon>Eukaryota</taxon>
        <taxon>Fungi</taxon>
        <taxon>Dikarya</taxon>
        <taxon>Ascomycota</taxon>
        <taxon>Pezizomycotina</taxon>
        <taxon>Eurotiomycetes</taxon>
        <taxon>Eurotiomycetidae</taxon>
        <taxon>Onygenales</taxon>
        <taxon>Onygenaceae</taxon>
        <taxon>Coccidioides</taxon>
    </lineage>
</organism>
<name>A0A0J8QW87_COCIT</name>
<accession>A0A0J8QW87</accession>
<evidence type="ECO:0000313" key="2">
    <source>
        <dbReference type="Proteomes" id="UP000054559"/>
    </source>
</evidence>
<dbReference type="EMBL" id="DS268120">
    <property type="protein sequence ID" value="KMU76335.1"/>
    <property type="molecule type" value="Genomic_DNA"/>
</dbReference>
<dbReference type="Proteomes" id="UP000054559">
    <property type="component" value="Unassembled WGS sequence"/>
</dbReference>
<protein>
    <submittedName>
        <fullName evidence="1">Uncharacterized protein</fullName>
    </submittedName>
</protein>